<feature type="transmembrane region" description="Helical" evidence="1">
    <location>
        <begin position="20"/>
        <end position="42"/>
    </location>
</feature>
<organism evidence="2 3">
    <name type="scientific">Gemmata palustris</name>
    <dbReference type="NCBI Taxonomy" id="2822762"/>
    <lineage>
        <taxon>Bacteria</taxon>
        <taxon>Pseudomonadati</taxon>
        <taxon>Planctomycetota</taxon>
        <taxon>Planctomycetia</taxon>
        <taxon>Gemmatales</taxon>
        <taxon>Gemmataceae</taxon>
        <taxon>Gemmata</taxon>
    </lineage>
</organism>
<keyword evidence="1" id="KW-1133">Transmembrane helix</keyword>
<feature type="transmembrane region" description="Helical" evidence="1">
    <location>
        <begin position="48"/>
        <end position="71"/>
    </location>
</feature>
<dbReference type="RefSeq" id="WP_210658983.1">
    <property type="nucleotide sequence ID" value="NZ_JAGKQQ010000001.1"/>
</dbReference>
<sequence length="152" mass="16783">MVPFRLQFTLSRRQRLAVELMPWLPAIAASLGFMVGAAFLATSASPRFLFLLLIPPLVYRGLVSFVFDLVVRGGLLVEVSVDETHCEVVTRGARRKLALAGIFQVFRADETWTVLHLDGSVLTVPVDAITREQVEYLKSFAQRAAVARALPG</sequence>
<evidence type="ECO:0000256" key="1">
    <source>
        <dbReference type="SAM" id="Phobius"/>
    </source>
</evidence>
<evidence type="ECO:0008006" key="4">
    <source>
        <dbReference type="Google" id="ProtNLM"/>
    </source>
</evidence>
<reference evidence="2 3" key="1">
    <citation type="submission" date="2021-04" db="EMBL/GenBank/DDBJ databases">
        <authorList>
            <person name="Ivanova A."/>
        </authorList>
    </citation>
    <scope>NUCLEOTIDE SEQUENCE [LARGE SCALE GENOMIC DNA]</scope>
    <source>
        <strain evidence="2 3">G18</strain>
    </source>
</reference>
<evidence type="ECO:0000313" key="2">
    <source>
        <dbReference type="EMBL" id="MBP3958727.1"/>
    </source>
</evidence>
<keyword evidence="1" id="KW-0472">Membrane</keyword>
<comment type="caution">
    <text evidence="2">The sequence shown here is derived from an EMBL/GenBank/DDBJ whole genome shotgun (WGS) entry which is preliminary data.</text>
</comment>
<proteinExistence type="predicted"/>
<evidence type="ECO:0000313" key="3">
    <source>
        <dbReference type="Proteomes" id="UP000676565"/>
    </source>
</evidence>
<protein>
    <recommendedName>
        <fullName evidence="4">YcxB-like protein domain-containing protein</fullName>
    </recommendedName>
</protein>
<name>A0ABS5BYB1_9BACT</name>
<gene>
    <name evidence="2" type="ORF">J8F10_26070</name>
</gene>
<dbReference type="Proteomes" id="UP000676565">
    <property type="component" value="Unassembled WGS sequence"/>
</dbReference>
<dbReference type="EMBL" id="JAGKQQ010000001">
    <property type="protein sequence ID" value="MBP3958727.1"/>
    <property type="molecule type" value="Genomic_DNA"/>
</dbReference>
<accession>A0ABS5BYB1</accession>
<keyword evidence="3" id="KW-1185">Reference proteome</keyword>
<keyword evidence="1" id="KW-0812">Transmembrane</keyword>